<dbReference type="EMBL" id="BOOW01000030">
    <property type="protein sequence ID" value="GII94546.1"/>
    <property type="molecule type" value="Genomic_DNA"/>
</dbReference>
<gene>
    <name evidence="1" type="ORF">Ssi02_47770</name>
</gene>
<dbReference type="AlphaFoldDB" id="A0A919V8S3"/>
<keyword evidence="2" id="KW-1185">Reference proteome</keyword>
<organism evidence="1 2">
    <name type="scientific">Sinosporangium siamense</name>
    <dbReference type="NCBI Taxonomy" id="1367973"/>
    <lineage>
        <taxon>Bacteria</taxon>
        <taxon>Bacillati</taxon>
        <taxon>Actinomycetota</taxon>
        <taxon>Actinomycetes</taxon>
        <taxon>Streptosporangiales</taxon>
        <taxon>Streptosporangiaceae</taxon>
        <taxon>Sinosporangium</taxon>
    </lineage>
</organism>
<dbReference type="Proteomes" id="UP000606172">
    <property type="component" value="Unassembled WGS sequence"/>
</dbReference>
<sequence length="87" mass="9449">MTGASNGYLPGQVIEMTKPDGARADSRIRMFRPLAELVADPLPRPNLSRDQVSQGRRGRNVAPPATAFLATLLDELRESLEIAFDAA</sequence>
<evidence type="ECO:0000313" key="2">
    <source>
        <dbReference type="Proteomes" id="UP000606172"/>
    </source>
</evidence>
<accession>A0A919V8S3</accession>
<evidence type="ECO:0000313" key="1">
    <source>
        <dbReference type="EMBL" id="GII94546.1"/>
    </source>
</evidence>
<proteinExistence type="predicted"/>
<name>A0A919V8S3_9ACTN</name>
<protein>
    <submittedName>
        <fullName evidence="1">Uncharacterized protein</fullName>
    </submittedName>
</protein>
<comment type="caution">
    <text evidence="1">The sequence shown here is derived from an EMBL/GenBank/DDBJ whole genome shotgun (WGS) entry which is preliminary data.</text>
</comment>
<reference evidence="1" key="1">
    <citation type="submission" date="2021-01" db="EMBL/GenBank/DDBJ databases">
        <title>Whole genome shotgun sequence of Sinosporangium siamense NBRC 109515.</title>
        <authorList>
            <person name="Komaki H."/>
            <person name="Tamura T."/>
        </authorList>
    </citation>
    <scope>NUCLEOTIDE SEQUENCE</scope>
    <source>
        <strain evidence="1">NBRC 109515</strain>
    </source>
</reference>